<evidence type="ECO:0000256" key="10">
    <source>
        <dbReference type="ARBA" id="ARBA00023186"/>
    </source>
</evidence>
<gene>
    <name evidence="13" type="primary">yidC</name>
    <name evidence="16" type="ORF">XM47_05830</name>
</gene>
<feature type="domain" description="Membrane insertase YidC N-terminal" evidence="15">
    <location>
        <begin position="77"/>
        <end position="348"/>
    </location>
</feature>
<evidence type="ECO:0000259" key="14">
    <source>
        <dbReference type="Pfam" id="PF02096"/>
    </source>
</evidence>
<name>A0A0J8GXJ6_9ALTE</name>
<dbReference type="PRINTS" id="PR00701">
    <property type="entry name" value="60KDINNERMP"/>
</dbReference>
<dbReference type="CDD" id="cd19961">
    <property type="entry name" value="EcYidC-like_peri"/>
    <property type="match status" value="1"/>
</dbReference>
<comment type="similarity">
    <text evidence="2 13">Belongs to the OXA1/ALB3/YidC family. Type 1 subfamily.</text>
</comment>
<dbReference type="InterPro" id="IPR028053">
    <property type="entry name" value="Membr_insert_YidC_N"/>
</dbReference>
<keyword evidence="17" id="KW-1185">Reference proteome</keyword>
<dbReference type="AlphaFoldDB" id="A0A0J8GXJ6"/>
<evidence type="ECO:0000256" key="2">
    <source>
        <dbReference type="ARBA" id="ARBA00010527"/>
    </source>
</evidence>
<sequence length="547" mass="61395">MESQKSFLLIGLAFVSYLLWEQWQLDQMPPPAPVTEQVQQAAKVKAVASANAVSSGEMPVSSNAIATTEEVVSTSSIWVKTDVIEAQINLLGGDVTTVKLLNYPKEKDGEEAFEVLSESGKDLFHAQSGLVGVNGPDANPKGRPLYTAKADSYILAGDSLVVPLSFVTEDGLVITKTFTFSQGQYDVKIDFNVQNQSDSVKNVQLFSQFKQTVFETQGSMMMPTYHGAAYSTHNETYEKIDFDDIFDGNLKENSNGGWIAMIEHYFVAAFIPAATDQIEISTRALSGRQALITYKNEAVNIAPNSSQVLTTRLYAGPKDQDALAKLAEHLDLTVDYGFLWFISQPLFALLIFLQGIVTNWGVAIILITIIVKGAMYPLTKKQYTSMAKLRKLQPKLTELKNRCGDDKQKFSQAMMELYRKEKVNPMGGCLPLLIQMPIFLALYWVFVESVELRHAEFALWIHDLSQLDPYYVLPILMGVSMFVMQKLQPTPMQDPVQQKIFQYMPVMFTFFFLWFPAGLVLYWLVSNIISIIQMLYINKSIEKQGLK</sequence>
<dbReference type="InterPro" id="IPR001708">
    <property type="entry name" value="YidC/ALB3/OXA1/COX18"/>
</dbReference>
<dbReference type="HAMAP" id="MF_01810">
    <property type="entry name" value="YidC_type1"/>
    <property type="match status" value="1"/>
</dbReference>
<dbReference type="PATRIC" id="fig|1513271.3.peg.1194"/>
<feature type="transmembrane region" description="Helical" evidence="13">
    <location>
        <begin position="429"/>
        <end position="447"/>
    </location>
</feature>
<comment type="function">
    <text evidence="13">Required for the insertion and/or proper folding and/or complex formation of integral membrane proteins into the membrane. Involved in integration of membrane proteins that insert both dependently and independently of the Sec translocase complex, as well as at least some lipoproteins. Aids folding of multispanning membrane proteins.</text>
</comment>
<dbReference type="InterPro" id="IPR028055">
    <property type="entry name" value="YidC/Oxa/ALB_C"/>
</dbReference>
<dbReference type="OrthoDB" id="9780552at2"/>
<evidence type="ECO:0000256" key="1">
    <source>
        <dbReference type="ARBA" id="ARBA00004429"/>
    </source>
</evidence>
<dbReference type="GO" id="GO:0015031">
    <property type="term" value="P:protein transport"/>
    <property type="evidence" value="ECO:0007669"/>
    <property type="project" value="UniProtKB-KW"/>
</dbReference>
<comment type="subcellular location">
    <subcellularLocation>
        <location evidence="1">Cell inner membrane</location>
        <topology evidence="1">Multi-pass membrane protein</topology>
    </subcellularLocation>
    <subcellularLocation>
        <location evidence="13">Cell membrane</location>
        <topology evidence="13">Multi-pass membrane protein</topology>
    </subcellularLocation>
</comment>
<keyword evidence="7 13" id="KW-0653">Protein transport</keyword>
<dbReference type="InterPro" id="IPR047196">
    <property type="entry name" value="YidC_ALB_C"/>
</dbReference>
<dbReference type="InterPro" id="IPR038221">
    <property type="entry name" value="YidC_periplasmic_sf"/>
</dbReference>
<comment type="subunit">
    <text evidence="13">Interacts with the Sec translocase complex via SecD. Specifically interacts with transmembrane segments of nascent integral membrane proteins during membrane integration.</text>
</comment>
<keyword evidence="6 13" id="KW-0812">Transmembrane</keyword>
<keyword evidence="4 13" id="KW-0813">Transport</keyword>
<dbReference type="STRING" id="1513271.XM47_05830"/>
<dbReference type="Gene3D" id="2.70.98.90">
    <property type="match status" value="1"/>
</dbReference>
<evidence type="ECO:0000256" key="7">
    <source>
        <dbReference type="ARBA" id="ARBA00022927"/>
    </source>
</evidence>
<evidence type="ECO:0000313" key="16">
    <source>
        <dbReference type="EMBL" id="KMT65974.1"/>
    </source>
</evidence>
<dbReference type="GO" id="GO:0032977">
    <property type="term" value="F:membrane insertase activity"/>
    <property type="evidence" value="ECO:0007669"/>
    <property type="project" value="InterPro"/>
</dbReference>
<dbReference type="NCBIfam" id="TIGR03592">
    <property type="entry name" value="yidC_oxa1_cterm"/>
    <property type="match status" value="1"/>
</dbReference>
<dbReference type="PRINTS" id="PR01900">
    <property type="entry name" value="YIDCPROTEIN"/>
</dbReference>
<organism evidence="16 17">
    <name type="scientific">Catenovulum maritimum</name>
    <dbReference type="NCBI Taxonomy" id="1513271"/>
    <lineage>
        <taxon>Bacteria</taxon>
        <taxon>Pseudomonadati</taxon>
        <taxon>Pseudomonadota</taxon>
        <taxon>Gammaproteobacteria</taxon>
        <taxon>Alteromonadales</taxon>
        <taxon>Alteromonadaceae</taxon>
        <taxon>Catenovulum</taxon>
    </lineage>
</organism>
<dbReference type="Proteomes" id="UP000037600">
    <property type="component" value="Unassembled WGS sequence"/>
</dbReference>
<dbReference type="PANTHER" id="PTHR12428:SF65">
    <property type="entry name" value="CYTOCHROME C OXIDASE ASSEMBLY PROTEIN COX18, MITOCHONDRIAL"/>
    <property type="match status" value="1"/>
</dbReference>
<protein>
    <recommendedName>
        <fullName evidence="3 13">Membrane protein insertase YidC</fullName>
    </recommendedName>
    <alternativeName>
        <fullName evidence="12 13">Foldase YidC</fullName>
    </alternativeName>
    <alternativeName>
        <fullName evidence="11 13">Membrane integrase YidC</fullName>
    </alternativeName>
    <alternativeName>
        <fullName evidence="13">Membrane protein YidC</fullName>
    </alternativeName>
</protein>
<dbReference type="CDD" id="cd20070">
    <property type="entry name" value="5TM_YidC_Alb3"/>
    <property type="match status" value="1"/>
</dbReference>
<dbReference type="InterPro" id="IPR019998">
    <property type="entry name" value="Membr_insert_YidC"/>
</dbReference>
<keyword evidence="5 13" id="KW-1003">Cell membrane</keyword>
<dbReference type="Pfam" id="PF02096">
    <property type="entry name" value="60KD_IMP"/>
    <property type="match status" value="1"/>
</dbReference>
<dbReference type="PANTHER" id="PTHR12428">
    <property type="entry name" value="OXA1"/>
    <property type="match status" value="1"/>
</dbReference>
<reference evidence="16 17" key="1">
    <citation type="submission" date="2015-04" db="EMBL/GenBank/DDBJ databases">
        <title>Draft Genome Sequence of the Novel Agar-Digesting Marine Bacterium Q1.</title>
        <authorList>
            <person name="Li Y."/>
            <person name="Li D."/>
            <person name="Chen G."/>
            <person name="Du Z."/>
        </authorList>
    </citation>
    <scope>NUCLEOTIDE SEQUENCE [LARGE SCALE GENOMIC DNA]</scope>
    <source>
        <strain evidence="16 17">Q1</strain>
    </source>
</reference>
<accession>A0A0J8GXJ6</accession>
<dbReference type="RefSeq" id="WP_048690685.1">
    <property type="nucleotide sequence ID" value="NZ_KQ130485.1"/>
</dbReference>
<dbReference type="Pfam" id="PF14849">
    <property type="entry name" value="YidC_periplas"/>
    <property type="match status" value="1"/>
</dbReference>
<dbReference type="EMBL" id="LAZL01000007">
    <property type="protein sequence ID" value="KMT65974.1"/>
    <property type="molecule type" value="Genomic_DNA"/>
</dbReference>
<evidence type="ECO:0000256" key="4">
    <source>
        <dbReference type="ARBA" id="ARBA00022448"/>
    </source>
</evidence>
<dbReference type="GO" id="GO:0051205">
    <property type="term" value="P:protein insertion into membrane"/>
    <property type="evidence" value="ECO:0007669"/>
    <property type="project" value="TreeGrafter"/>
</dbReference>
<evidence type="ECO:0000256" key="11">
    <source>
        <dbReference type="ARBA" id="ARBA00033245"/>
    </source>
</evidence>
<keyword evidence="9 13" id="KW-0472">Membrane</keyword>
<evidence type="ECO:0000256" key="12">
    <source>
        <dbReference type="ARBA" id="ARBA00033342"/>
    </source>
</evidence>
<feature type="domain" description="Membrane insertase YidC/Oxa/ALB C-terminal" evidence="14">
    <location>
        <begin position="360"/>
        <end position="539"/>
    </location>
</feature>
<keyword evidence="8 13" id="KW-1133">Transmembrane helix</keyword>
<evidence type="ECO:0000256" key="5">
    <source>
        <dbReference type="ARBA" id="ARBA00022475"/>
    </source>
</evidence>
<proteinExistence type="inferred from homology"/>
<dbReference type="NCBIfam" id="TIGR03593">
    <property type="entry name" value="yidC_nterm"/>
    <property type="match status" value="1"/>
</dbReference>
<evidence type="ECO:0000256" key="13">
    <source>
        <dbReference type="HAMAP-Rule" id="MF_01810"/>
    </source>
</evidence>
<evidence type="ECO:0000256" key="9">
    <source>
        <dbReference type="ARBA" id="ARBA00023136"/>
    </source>
</evidence>
<evidence type="ECO:0000256" key="6">
    <source>
        <dbReference type="ARBA" id="ARBA00022692"/>
    </source>
</evidence>
<evidence type="ECO:0000313" key="17">
    <source>
        <dbReference type="Proteomes" id="UP000037600"/>
    </source>
</evidence>
<dbReference type="NCBIfam" id="NF002352">
    <property type="entry name" value="PRK01318.1-3"/>
    <property type="match status" value="1"/>
</dbReference>
<feature type="transmembrane region" description="Helical" evidence="13">
    <location>
        <begin position="346"/>
        <end position="371"/>
    </location>
</feature>
<dbReference type="GO" id="GO:0005886">
    <property type="term" value="C:plasma membrane"/>
    <property type="evidence" value="ECO:0007669"/>
    <property type="project" value="UniProtKB-SubCell"/>
</dbReference>
<feature type="transmembrane region" description="Helical" evidence="13">
    <location>
        <begin position="505"/>
        <end position="525"/>
    </location>
</feature>
<evidence type="ECO:0000256" key="3">
    <source>
        <dbReference type="ARBA" id="ARBA00015325"/>
    </source>
</evidence>
<evidence type="ECO:0000259" key="15">
    <source>
        <dbReference type="Pfam" id="PF14849"/>
    </source>
</evidence>
<keyword evidence="10 13" id="KW-0143">Chaperone</keyword>
<evidence type="ECO:0000256" key="8">
    <source>
        <dbReference type="ARBA" id="ARBA00022989"/>
    </source>
</evidence>
<comment type="caution">
    <text evidence="13">Lacks conserved residue(s) required for the propagation of feature annotation.</text>
</comment>
<comment type="caution">
    <text evidence="16">The sequence shown here is derived from an EMBL/GenBank/DDBJ whole genome shotgun (WGS) entry which is preliminary data.</text>
</comment>